<dbReference type="Proteomes" id="UP001374803">
    <property type="component" value="Chromosome"/>
</dbReference>
<dbReference type="EMBL" id="CP089983">
    <property type="protein sequence ID" value="WXB06441.1"/>
    <property type="molecule type" value="Genomic_DNA"/>
</dbReference>
<sequence length="64" mass="6835">MQDAGETLVVATNAKGAVNALKIRYGGRELWVISDEAVAVENPNGGTSAGVIEHLEKVEDKKKR</sequence>
<evidence type="ECO:0000313" key="1">
    <source>
        <dbReference type="EMBL" id="WXB06441.1"/>
    </source>
</evidence>
<organism evidence="1 2">
    <name type="scientific">Pendulispora rubella</name>
    <dbReference type="NCBI Taxonomy" id="2741070"/>
    <lineage>
        <taxon>Bacteria</taxon>
        <taxon>Pseudomonadati</taxon>
        <taxon>Myxococcota</taxon>
        <taxon>Myxococcia</taxon>
        <taxon>Myxococcales</taxon>
        <taxon>Sorangiineae</taxon>
        <taxon>Pendulisporaceae</taxon>
        <taxon>Pendulispora</taxon>
    </lineage>
</organism>
<dbReference type="RefSeq" id="WP_394836088.1">
    <property type="nucleotide sequence ID" value="NZ_CP089929.1"/>
</dbReference>
<proteinExistence type="predicted"/>
<reference evidence="1" key="1">
    <citation type="submission" date="2021-12" db="EMBL/GenBank/DDBJ databases">
        <title>Discovery of the Pendulisporaceae a myxobacterial family with distinct sporulation behavior and unique specialized metabolism.</title>
        <authorList>
            <person name="Garcia R."/>
            <person name="Popoff A."/>
            <person name="Bader C.D."/>
            <person name="Loehr J."/>
            <person name="Walesch S."/>
            <person name="Walt C."/>
            <person name="Boldt J."/>
            <person name="Bunk B."/>
            <person name="Haeckl F.J.F.P.J."/>
            <person name="Gunesch A.P."/>
            <person name="Birkelbach J."/>
            <person name="Nuebel U."/>
            <person name="Pietschmann T."/>
            <person name="Bach T."/>
            <person name="Mueller R."/>
        </authorList>
    </citation>
    <scope>NUCLEOTIDE SEQUENCE</scope>
    <source>
        <strain evidence="1">MSr11367</strain>
    </source>
</reference>
<evidence type="ECO:0000313" key="2">
    <source>
        <dbReference type="Proteomes" id="UP001374803"/>
    </source>
</evidence>
<protein>
    <submittedName>
        <fullName evidence="1">Uncharacterized protein</fullName>
    </submittedName>
</protein>
<keyword evidence="2" id="KW-1185">Reference proteome</keyword>
<name>A0ABZ2L677_9BACT</name>
<gene>
    <name evidence="1" type="ORF">LVJ94_04175</name>
</gene>
<accession>A0ABZ2L677</accession>